<dbReference type="PROSITE" id="PS00166">
    <property type="entry name" value="ENOYL_COA_HYDRATASE"/>
    <property type="match status" value="1"/>
</dbReference>
<organism evidence="3 4">
    <name type="scientific">Sphingobium xenophagum</name>
    <dbReference type="NCBI Taxonomy" id="121428"/>
    <lineage>
        <taxon>Bacteria</taxon>
        <taxon>Pseudomonadati</taxon>
        <taxon>Pseudomonadota</taxon>
        <taxon>Alphaproteobacteria</taxon>
        <taxon>Sphingomonadales</taxon>
        <taxon>Sphingomonadaceae</taxon>
        <taxon>Sphingobium</taxon>
    </lineage>
</organism>
<gene>
    <name evidence="3" type="ORF">J2W40_003337</name>
</gene>
<dbReference type="SUPFAM" id="SSF52096">
    <property type="entry name" value="ClpP/crotonase"/>
    <property type="match status" value="1"/>
</dbReference>
<dbReference type="PANTHER" id="PTHR43459:SF1">
    <property type="entry name" value="EG:BACN32G11.4 PROTEIN"/>
    <property type="match status" value="1"/>
</dbReference>
<dbReference type="Proteomes" id="UP001267638">
    <property type="component" value="Unassembled WGS sequence"/>
</dbReference>
<dbReference type="InterPro" id="IPR018376">
    <property type="entry name" value="Enoyl-CoA_hyd/isom_CS"/>
</dbReference>
<comment type="similarity">
    <text evidence="1 2">Belongs to the enoyl-CoA hydratase/isomerase family.</text>
</comment>
<evidence type="ECO:0000313" key="4">
    <source>
        <dbReference type="Proteomes" id="UP001267638"/>
    </source>
</evidence>
<dbReference type="Gene3D" id="3.90.226.10">
    <property type="entry name" value="2-enoyl-CoA Hydratase, Chain A, domain 1"/>
    <property type="match status" value="1"/>
</dbReference>
<dbReference type="EMBL" id="JAVDWV010000016">
    <property type="protein sequence ID" value="MDR7156493.1"/>
    <property type="molecule type" value="Genomic_DNA"/>
</dbReference>
<dbReference type="InterPro" id="IPR014748">
    <property type="entry name" value="Enoyl-CoA_hydra_C"/>
</dbReference>
<protein>
    <submittedName>
        <fullName evidence="3">2-(1,2-epoxy-1,2-dihydrophenyl)acetyl-CoA isomerase</fullName>
        <ecNumber evidence="3">5.3.3.18</ecNumber>
    </submittedName>
</protein>
<dbReference type="RefSeq" id="WP_310226840.1">
    <property type="nucleotide sequence ID" value="NZ_JAVDWV010000016.1"/>
</dbReference>
<dbReference type="CDD" id="cd06558">
    <property type="entry name" value="crotonase-like"/>
    <property type="match status" value="1"/>
</dbReference>
<accession>A0ABU1X4K4</accession>
<reference evidence="3 4" key="1">
    <citation type="submission" date="2023-07" db="EMBL/GenBank/DDBJ databases">
        <title>Sorghum-associated microbial communities from plants grown in Nebraska, USA.</title>
        <authorList>
            <person name="Schachtman D."/>
        </authorList>
    </citation>
    <scope>NUCLEOTIDE SEQUENCE [LARGE SCALE GENOMIC DNA]</scope>
    <source>
        <strain evidence="3 4">4256</strain>
    </source>
</reference>
<comment type="caution">
    <text evidence="3">The sequence shown here is derived from an EMBL/GenBank/DDBJ whole genome shotgun (WGS) entry which is preliminary data.</text>
</comment>
<proteinExistence type="inferred from homology"/>
<evidence type="ECO:0000313" key="3">
    <source>
        <dbReference type="EMBL" id="MDR7156493.1"/>
    </source>
</evidence>
<dbReference type="GO" id="GO:0016853">
    <property type="term" value="F:isomerase activity"/>
    <property type="evidence" value="ECO:0007669"/>
    <property type="project" value="UniProtKB-KW"/>
</dbReference>
<evidence type="ECO:0000256" key="2">
    <source>
        <dbReference type="RuleBase" id="RU003707"/>
    </source>
</evidence>
<dbReference type="PANTHER" id="PTHR43459">
    <property type="entry name" value="ENOYL-COA HYDRATASE"/>
    <property type="match status" value="1"/>
</dbReference>
<dbReference type="InterPro" id="IPR029045">
    <property type="entry name" value="ClpP/crotonase-like_dom_sf"/>
</dbReference>
<dbReference type="Pfam" id="PF00378">
    <property type="entry name" value="ECH_1"/>
    <property type="match status" value="1"/>
</dbReference>
<keyword evidence="3" id="KW-0413">Isomerase</keyword>
<keyword evidence="4" id="KW-1185">Reference proteome</keyword>
<evidence type="ECO:0000256" key="1">
    <source>
        <dbReference type="ARBA" id="ARBA00005254"/>
    </source>
</evidence>
<sequence length="275" mass="29334">MDSVILTSLDDGILAVQLNNPSVRNALSQPMGAQLQCELRDAANDPGVRVVILTGVGEAFCAGADVSKLGVLDPADKVMAKYADDPIMQGFEQRNLRIRGNADTATLLHDMGKPTIAMVRGPAAGAGMSMAIACDFRIASETAFFTTAFSRIGASGDLGCAYYLMQLVGPTKARELLMLSDRVDAAEALRIGLVSKVVADADLLAETTAFARRLADGPPVAIRYIKNNLVAAEGINMDAYLDQEARNMLRCFETEDSKEAIAAFKDKRAPVFKGI</sequence>
<dbReference type="Gene3D" id="1.10.12.10">
    <property type="entry name" value="Lyase 2-enoyl-coa Hydratase, Chain A, domain 2"/>
    <property type="match status" value="1"/>
</dbReference>
<name>A0ABU1X4K4_SPHXE</name>
<dbReference type="InterPro" id="IPR001753">
    <property type="entry name" value="Enoyl-CoA_hydra/iso"/>
</dbReference>
<dbReference type="EC" id="5.3.3.18" evidence="3"/>